<organism evidence="1 2">
    <name type="scientific">Cochliobolus sativus</name>
    <name type="common">Common root rot and spot blotch fungus</name>
    <name type="synonym">Bipolaris sorokiniana</name>
    <dbReference type="NCBI Taxonomy" id="45130"/>
    <lineage>
        <taxon>Eukaryota</taxon>
        <taxon>Fungi</taxon>
        <taxon>Dikarya</taxon>
        <taxon>Ascomycota</taxon>
        <taxon>Pezizomycotina</taxon>
        <taxon>Dothideomycetes</taxon>
        <taxon>Pleosporomycetidae</taxon>
        <taxon>Pleosporales</taxon>
        <taxon>Pleosporineae</taxon>
        <taxon>Pleosporaceae</taxon>
        <taxon>Bipolaris</taxon>
    </lineage>
</organism>
<comment type="caution">
    <text evidence="1">The sequence shown here is derived from an EMBL/GenBank/DDBJ whole genome shotgun (WGS) entry which is preliminary data.</text>
</comment>
<proteinExistence type="predicted"/>
<dbReference type="EMBL" id="WNKQ01000006">
    <property type="protein sequence ID" value="KAF5850729.1"/>
    <property type="molecule type" value="Genomic_DNA"/>
</dbReference>
<evidence type="ECO:0000313" key="2">
    <source>
        <dbReference type="Proteomes" id="UP000624244"/>
    </source>
</evidence>
<gene>
    <name evidence="1" type="ORF">GGP41_010359</name>
</gene>
<accession>A0A8H5ZM60</accession>
<protein>
    <submittedName>
        <fullName evidence="1">Uncharacterized protein</fullName>
    </submittedName>
</protein>
<name>A0A8H5ZM60_COCSA</name>
<dbReference type="AlphaFoldDB" id="A0A8H5ZM60"/>
<evidence type="ECO:0000313" key="1">
    <source>
        <dbReference type="EMBL" id="KAF5850729.1"/>
    </source>
</evidence>
<dbReference type="Proteomes" id="UP000624244">
    <property type="component" value="Unassembled WGS sequence"/>
</dbReference>
<reference evidence="1" key="1">
    <citation type="submission" date="2019-11" db="EMBL/GenBank/DDBJ databases">
        <title>Bipolaris sorokiniana Genome sequencing.</title>
        <authorList>
            <person name="Wang H."/>
        </authorList>
    </citation>
    <scope>NUCLEOTIDE SEQUENCE</scope>
</reference>
<sequence>MSAMGAWRAIILTPHGSHHKGWLLPCLTVFWTQQDCFIKRLFGRRSTPTTKLHQLLVNLCFFPPSPLTTPGDPLKKRPTLGLLLQVPGAKHRNQRIYILTQAVSRVGIIKRRDGHGLHEAAAIPWILNIGSPAHLLKWFPNLLVLPNH</sequence>